<evidence type="ECO:0000259" key="2">
    <source>
        <dbReference type="SMART" id="SM00943"/>
    </source>
</evidence>
<dbReference type="SMART" id="SM00942">
    <property type="entry name" value="PriCT_1"/>
    <property type="match status" value="1"/>
</dbReference>
<dbReference type="InterPro" id="IPR015330">
    <property type="entry name" value="DNA_primase/pol_bifunc_N"/>
</dbReference>
<dbReference type="CDD" id="cd04859">
    <property type="entry name" value="Prim_Pol"/>
    <property type="match status" value="1"/>
</dbReference>
<proteinExistence type="predicted"/>
<feature type="domain" description="Primase C-terminal 1" evidence="1">
    <location>
        <begin position="211"/>
        <end position="274"/>
    </location>
</feature>
<reference evidence="4" key="1">
    <citation type="journal article" date="2019" name="Int. J. Syst. Evol. Microbiol.">
        <title>The Global Catalogue of Microorganisms (GCM) 10K type strain sequencing project: providing services to taxonomists for standard genome sequencing and annotation.</title>
        <authorList>
            <consortium name="The Broad Institute Genomics Platform"/>
            <consortium name="The Broad Institute Genome Sequencing Center for Infectious Disease"/>
            <person name="Wu L."/>
            <person name="Ma J."/>
        </authorList>
    </citation>
    <scope>NUCLEOTIDE SEQUENCE [LARGE SCALE GENOMIC DNA]</scope>
    <source>
        <strain evidence="4">JCM 14902</strain>
    </source>
</reference>
<dbReference type="InterPro" id="IPR014820">
    <property type="entry name" value="PriCT_1"/>
</dbReference>
<feature type="domain" description="DNA primase/polymerase bifunctional N-terminal" evidence="2">
    <location>
        <begin position="20"/>
        <end position="167"/>
    </location>
</feature>
<dbReference type="Proteomes" id="UP001500326">
    <property type="component" value="Unassembled WGS sequence"/>
</dbReference>
<evidence type="ECO:0000313" key="3">
    <source>
        <dbReference type="EMBL" id="GAA1989878.1"/>
    </source>
</evidence>
<evidence type="ECO:0000313" key="4">
    <source>
        <dbReference type="Proteomes" id="UP001500326"/>
    </source>
</evidence>
<sequence>MMDTAALFASVVGASPQEGVERFASAGVPIFPCKAGEKRPLTQHGFLDATADLEQIRQWWARWPDANIGMPTGAPSGLEVVDIDVHGRVRGFATFELARREGLVDRWQALVKTASGGMHAYYPIDRHRPQPSWQAARSGIDFRGEGGYVIVPPSRLMFEGNRSGYELIGVGHGDAVPVDATALRQFLDPRPALPAIDRTSTQREVDADRIAAWLATRVEGERNRALYWAACRLAENGVPGHNARNVLGPAAERAGLHQPEILSTIRSAYRTVMGPASPFRDRASDRPLKGQVIS</sequence>
<gene>
    <name evidence="3" type="ORF">GCM10009777_26400</name>
</gene>
<evidence type="ECO:0000259" key="1">
    <source>
        <dbReference type="SMART" id="SM00942"/>
    </source>
</evidence>
<organism evidence="3 4">
    <name type="scientific">Microbacterium pumilum</name>
    <dbReference type="NCBI Taxonomy" id="344165"/>
    <lineage>
        <taxon>Bacteria</taxon>
        <taxon>Bacillati</taxon>
        <taxon>Actinomycetota</taxon>
        <taxon>Actinomycetes</taxon>
        <taxon>Micrococcales</taxon>
        <taxon>Microbacteriaceae</taxon>
        <taxon>Microbacterium</taxon>
    </lineage>
</organism>
<keyword evidence="4" id="KW-1185">Reference proteome</keyword>
<name>A0ABP5E177_9MICO</name>
<dbReference type="SMART" id="SM00943">
    <property type="entry name" value="Prim-Pol"/>
    <property type="match status" value="1"/>
</dbReference>
<dbReference type="SUPFAM" id="SSF56747">
    <property type="entry name" value="Prim-pol domain"/>
    <property type="match status" value="1"/>
</dbReference>
<dbReference type="Pfam" id="PF09250">
    <property type="entry name" value="Prim-Pol"/>
    <property type="match status" value="1"/>
</dbReference>
<dbReference type="EMBL" id="BAAAOH010000001">
    <property type="protein sequence ID" value="GAA1989878.1"/>
    <property type="molecule type" value="Genomic_DNA"/>
</dbReference>
<protein>
    <submittedName>
        <fullName evidence="3">Bifunctional DNA primase/polymerase</fullName>
    </submittedName>
</protein>
<accession>A0ABP5E177</accession>
<comment type="caution">
    <text evidence="3">The sequence shown here is derived from an EMBL/GenBank/DDBJ whole genome shotgun (WGS) entry which is preliminary data.</text>
</comment>